<dbReference type="PRINTS" id="PR00081">
    <property type="entry name" value="GDHRDH"/>
</dbReference>
<dbReference type="PRINTS" id="PR00080">
    <property type="entry name" value="SDRFAMILY"/>
</dbReference>
<dbReference type="FunFam" id="3.40.50.720:FF:000084">
    <property type="entry name" value="Short-chain dehydrogenase reductase"/>
    <property type="match status" value="1"/>
</dbReference>
<dbReference type="Gene3D" id="3.40.50.720">
    <property type="entry name" value="NAD(P)-binding Rossmann-like Domain"/>
    <property type="match status" value="1"/>
</dbReference>
<dbReference type="EC" id="1.1.1.268" evidence="2"/>
<protein>
    <submittedName>
        <fullName evidence="2">2-(R)-hydroxypropyl-CoM dehydrogenase</fullName>
        <ecNumber evidence="2">1.1.1.268</ecNumber>
    </submittedName>
</protein>
<dbReference type="Pfam" id="PF13561">
    <property type="entry name" value="adh_short_C2"/>
    <property type="match status" value="1"/>
</dbReference>
<proteinExistence type="inferred from homology"/>
<dbReference type="RefSeq" id="WP_085799864.1">
    <property type="nucleotide sequence ID" value="NZ_FWXB01000005.1"/>
</dbReference>
<dbReference type="AlphaFoldDB" id="A0A1X7BQK2"/>
<evidence type="ECO:0000313" key="3">
    <source>
        <dbReference type="Proteomes" id="UP000193224"/>
    </source>
</evidence>
<sequence length="250" mass="26025">MITYDFSNRVAIVTGAGGGMGLAIANIILNSGGSVILFDLKPEPDNLAGSADQRLYAQGDLTDAAFVSTTIDAGAERFGHIDYLANVAGVLRFGDDVSLLDMDLAVWDQVFDSNLKSMLHTARAAVPHMRDAGGGAMVHFSSTQCLRGDPLPQDAYSTAKAGVGALSRSLAMQLASDGIRSNAIYPGLTQTPLQARWDTDKKLAEAGSCVPMGRIGTAEELAAAAVFLLSDGASYITGTDLVVDGGLLLK</sequence>
<organism evidence="2 3">
    <name type="scientific">Roseovarius aestuarii</name>
    <dbReference type="NCBI Taxonomy" id="475083"/>
    <lineage>
        <taxon>Bacteria</taxon>
        <taxon>Pseudomonadati</taxon>
        <taxon>Pseudomonadota</taxon>
        <taxon>Alphaproteobacteria</taxon>
        <taxon>Rhodobacterales</taxon>
        <taxon>Roseobacteraceae</taxon>
        <taxon>Roseovarius</taxon>
    </lineage>
</organism>
<dbReference type="GO" id="GO:0050574">
    <property type="term" value="F:2-(R)-hydroxypropyl-CoM dehydrogenase activity"/>
    <property type="evidence" value="ECO:0007669"/>
    <property type="project" value="UniProtKB-EC"/>
</dbReference>
<name>A0A1X7BQK2_9RHOB</name>
<dbReference type="SUPFAM" id="SSF51735">
    <property type="entry name" value="NAD(P)-binding Rossmann-fold domains"/>
    <property type="match status" value="1"/>
</dbReference>
<keyword evidence="3" id="KW-1185">Reference proteome</keyword>
<reference evidence="2 3" key="1">
    <citation type="submission" date="2017-03" db="EMBL/GenBank/DDBJ databases">
        <authorList>
            <person name="Afonso C.L."/>
            <person name="Miller P.J."/>
            <person name="Scott M.A."/>
            <person name="Spackman E."/>
            <person name="Goraichik I."/>
            <person name="Dimitrov K.M."/>
            <person name="Suarez D.L."/>
            <person name="Swayne D.E."/>
        </authorList>
    </citation>
    <scope>NUCLEOTIDE SEQUENCE [LARGE SCALE GENOMIC DNA]</scope>
    <source>
        <strain evidence="2 3">CECT 7745</strain>
    </source>
</reference>
<dbReference type="InterPro" id="IPR036291">
    <property type="entry name" value="NAD(P)-bd_dom_sf"/>
</dbReference>
<evidence type="ECO:0000313" key="2">
    <source>
        <dbReference type="EMBL" id="SMC11897.1"/>
    </source>
</evidence>
<accession>A0A1X7BQK2</accession>
<dbReference type="EMBL" id="FWXB01000005">
    <property type="protein sequence ID" value="SMC11897.1"/>
    <property type="molecule type" value="Genomic_DNA"/>
</dbReference>
<keyword evidence="2" id="KW-0560">Oxidoreductase</keyword>
<dbReference type="InterPro" id="IPR002347">
    <property type="entry name" value="SDR_fam"/>
</dbReference>
<dbReference type="CDD" id="cd05233">
    <property type="entry name" value="SDR_c"/>
    <property type="match status" value="1"/>
</dbReference>
<dbReference type="Proteomes" id="UP000193224">
    <property type="component" value="Unassembled WGS sequence"/>
</dbReference>
<comment type="similarity">
    <text evidence="1">Belongs to the short-chain dehydrogenases/reductases (SDR) family.</text>
</comment>
<evidence type="ECO:0000256" key="1">
    <source>
        <dbReference type="ARBA" id="ARBA00006484"/>
    </source>
</evidence>
<dbReference type="PANTHER" id="PTHR42760">
    <property type="entry name" value="SHORT-CHAIN DEHYDROGENASES/REDUCTASES FAMILY MEMBER"/>
    <property type="match status" value="1"/>
</dbReference>
<dbReference type="OrthoDB" id="7745792at2"/>
<gene>
    <name evidence="2" type="primary">xecD</name>
    <name evidence="2" type="ORF">ROA7745_01717</name>
</gene>